<dbReference type="CDD" id="cd01949">
    <property type="entry name" value="GGDEF"/>
    <property type="match status" value="1"/>
</dbReference>
<evidence type="ECO:0000259" key="2">
    <source>
        <dbReference type="PROSITE" id="PS50887"/>
    </source>
</evidence>
<proteinExistence type="predicted"/>
<keyword evidence="4" id="KW-1185">Reference proteome</keyword>
<name>A0ABQ3X8R1_9ACTN</name>
<feature type="transmembrane region" description="Helical" evidence="1">
    <location>
        <begin position="182"/>
        <end position="201"/>
    </location>
</feature>
<evidence type="ECO:0000313" key="4">
    <source>
        <dbReference type="Proteomes" id="UP000612282"/>
    </source>
</evidence>
<feature type="transmembrane region" description="Helical" evidence="1">
    <location>
        <begin position="126"/>
        <end position="146"/>
    </location>
</feature>
<dbReference type="PANTHER" id="PTHR45138">
    <property type="entry name" value="REGULATORY COMPONENTS OF SENSORY TRANSDUCTION SYSTEM"/>
    <property type="match status" value="1"/>
</dbReference>
<accession>A0ABQ3X8R1</accession>
<dbReference type="Gene3D" id="3.30.70.270">
    <property type="match status" value="1"/>
</dbReference>
<dbReference type="InterPro" id="IPR043128">
    <property type="entry name" value="Rev_trsase/Diguanyl_cyclase"/>
</dbReference>
<dbReference type="EMBL" id="BOMG01000042">
    <property type="protein sequence ID" value="GID54887.1"/>
    <property type="molecule type" value="Genomic_DNA"/>
</dbReference>
<feature type="transmembrane region" description="Helical" evidence="1">
    <location>
        <begin position="35"/>
        <end position="53"/>
    </location>
</feature>
<protein>
    <recommendedName>
        <fullName evidence="2">GGDEF domain-containing protein</fullName>
    </recommendedName>
</protein>
<dbReference type="PROSITE" id="PS50887">
    <property type="entry name" value="GGDEF"/>
    <property type="match status" value="1"/>
</dbReference>
<dbReference type="SMART" id="SM00267">
    <property type="entry name" value="GGDEF"/>
    <property type="match status" value="1"/>
</dbReference>
<keyword evidence="1" id="KW-0812">Transmembrane</keyword>
<feature type="transmembrane region" description="Helical" evidence="1">
    <location>
        <begin position="249"/>
        <end position="270"/>
    </location>
</feature>
<dbReference type="PANTHER" id="PTHR45138:SF9">
    <property type="entry name" value="DIGUANYLATE CYCLASE DGCM-RELATED"/>
    <property type="match status" value="1"/>
</dbReference>
<feature type="transmembrane region" description="Helical" evidence="1">
    <location>
        <begin position="276"/>
        <end position="296"/>
    </location>
</feature>
<feature type="transmembrane region" description="Helical" evidence="1">
    <location>
        <begin position="65"/>
        <end position="83"/>
    </location>
</feature>
<dbReference type="InterPro" id="IPR050469">
    <property type="entry name" value="Diguanylate_Cyclase"/>
</dbReference>
<feature type="domain" description="GGDEF" evidence="2">
    <location>
        <begin position="335"/>
        <end position="469"/>
    </location>
</feature>
<comment type="caution">
    <text evidence="3">The sequence shown here is derived from an EMBL/GenBank/DDBJ whole genome shotgun (WGS) entry which is preliminary data.</text>
</comment>
<evidence type="ECO:0000313" key="3">
    <source>
        <dbReference type="EMBL" id="GID54887.1"/>
    </source>
</evidence>
<sequence length="481" mass="50432">MRDVLTTSRLVVLGLLAAGLYLAAGLDLLPAWASLIATAVAAVAVTTATVAGLRRHRPSHRAPWLCVLAGSLINLIGISLAVLQRVTGQDMPVDAVYLAEYPLIAAVAVLWTRIRGGQDPTGWIDVAVIVVGLATLSWPVLLVPALDAPGATIMPAVYLCMDLLILGTALRMLLGGGRNGPALGLLGGALGCFLAGDAMNLTGHARLAIVAESLWVLMPLLVGAAAVHPSMAALHRRDRSRPIQQSGRWLLVLSLPLLVGPAALILGHAGGDNRYVAVYAGASAILSALVMGRMWLMLQQQRTLAVTDGLTGLRTRRYFEEALATAVARQERAVDPFGVLILDVDHFKRVNDTRGHNGGDRVLQELADRLRTATRAGDVVARYGGEEFVLLLAHAGPDATLTIAERIRAAVAAQPIPMGDGPPQPITVSVGAAWMPGPADTSAQLMLQADHCLYAAKDQGRNRVMAGTTPGGCEANPGVTP</sequence>
<dbReference type="InterPro" id="IPR029787">
    <property type="entry name" value="Nucleotide_cyclase"/>
</dbReference>
<dbReference type="SUPFAM" id="SSF55073">
    <property type="entry name" value="Nucleotide cyclase"/>
    <property type="match status" value="1"/>
</dbReference>
<dbReference type="Pfam" id="PF00990">
    <property type="entry name" value="GGDEF"/>
    <property type="match status" value="1"/>
</dbReference>
<evidence type="ECO:0000256" key="1">
    <source>
        <dbReference type="SAM" id="Phobius"/>
    </source>
</evidence>
<dbReference type="Proteomes" id="UP000612282">
    <property type="component" value="Unassembled WGS sequence"/>
</dbReference>
<keyword evidence="1" id="KW-1133">Transmembrane helix</keyword>
<feature type="transmembrane region" description="Helical" evidence="1">
    <location>
        <begin position="207"/>
        <end position="228"/>
    </location>
</feature>
<gene>
    <name evidence="3" type="ORF">Aco03nite_032910</name>
</gene>
<dbReference type="InterPro" id="IPR000160">
    <property type="entry name" value="GGDEF_dom"/>
</dbReference>
<feature type="transmembrane region" description="Helical" evidence="1">
    <location>
        <begin position="95"/>
        <end position="114"/>
    </location>
</feature>
<dbReference type="RefSeq" id="WP_203796082.1">
    <property type="nucleotide sequence ID" value="NZ_BAAAQE010000036.1"/>
</dbReference>
<organism evidence="3 4">
    <name type="scientific">Actinoplanes couchii</name>
    <dbReference type="NCBI Taxonomy" id="403638"/>
    <lineage>
        <taxon>Bacteria</taxon>
        <taxon>Bacillati</taxon>
        <taxon>Actinomycetota</taxon>
        <taxon>Actinomycetes</taxon>
        <taxon>Micromonosporales</taxon>
        <taxon>Micromonosporaceae</taxon>
        <taxon>Actinoplanes</taxon>
    </lineage>
</organism>
<reference evidence="3 4" key="1">
    <citation type="submission" date="2021-01" db="EMBL/GenBank/DDBJ databases">
        <title>Whole genome shotgun sequence of Actinoplanes couchii NBRC 106145.</title>
        <authorList>
            <person name="Komaki H."/>
            <person name="Tamura T."/>
        </authorList>
    </citation>
    <scope>NUCLEOTIDE SEQUENCE [LARGE SCALE GENOMIC DNA]</scope>
    <source>
        <strain evidence="3 4">NBRC 106145</strain>
    </source>
</reference>
<feature type="transmembrane region" description="Helical" evidence="1">
    <location>
        <begin position="152"/>
        <end position="170"/>
    </location>
</feature>
<keyword evidence="1" id="KW-0472">Membrane</keyword>
<dbReference type="NCBIfam" id="TIGR00254">
    <property type="entry name" value="GGDEF"/>
    <property type="match status" value="1"/>
</dbReference>